<proteinExistence type="predicted"/>
<gene>
    <name evidence="1" type="ORF">HU752_019390</name>
</gene>
<reference evidence="1 2" key="1">
    <citation type="journal article" date="2020" name="Microorganisms">
        <title>Reliable Identification of Environmental Pseudomonas Isolates Using the rpoD Gene.</title>
        <authorList>
            <consortium name="The Broad Institute Genome Sequencing Platform"/>
            <person name="Girard L."/>
            <person name="Lood C."/>
            <person name="Rokni-Zadeh H."/>
            <person name="van Noort V."/>
            <person name="Lavigne R."/>
            <person name="De Mot R."/>
        </authorList>
    </citation>
    <scope>NUCLEOTIDE SEQUENCE [LARGE SCALE GENOMIC DNA]</scope>
    <source>
        <strain evidence="1 2">RW8P3</strain>
    </source>
</reference>
<protein>
    <submittedName>
        <fullName evidence="1">Uncharacterized protein</fullName>
    </submittedName>
</protein>
<organism evidence="1 2">
    <name type="scientific">Pseudomonas vanderleydeniana</name>
    <dbReference type="NCBI Taxonomy" id="2745495"/>
    <lineage>
        <taxon>Bacteria</taxon>
        <taxon>Pseudomonadati</taxon>
        <taxon>Pseudomonadota</taxon>
        <taxon>Gammaproteobacteria</taxon>
        <taxon>Pseudomonadales</taxon>
        <taxon>Pseudomonadaceae</taxon>
        <taxon>Pseudomonas</taxon>
    </lineage>
</organism>
<reference evidence="1 2" key="2">
    <citation type="journal article" date="2021" name="Microorganisms">
        <title>The Ever-Expanding Pseudomonas Genus: Description of 43 New Species and Partition of the Pseudomonas putida Group.</title>
        <authorList>
            <person name="Girard L."/>
            <person name="Lood C."/>
            <person name="Hofte M."/>
            <person name="Vandamme P."/>
            <person name="Rokni-Zadeh H."/>
            <person name="van Noort V."/>
            <person name="Lavigne R."/>
            <person name="De Mot R."/>
        </authorList>
    </citation>
    <scope>NUCLEOTIDE SEQUENCE [LARGE SCALE GENOMIC DNA]</scope>
    <source>
        <strain evidence="1 2">RW8P3</strain>
    </source>
</reference>
<dbReference type="EMBL" id="CP077093">
    <property type="protein sequence ID" value="QXI26124.1"/>
    <property type="molecule type" value="Genomic_DNA"/>
</dbReference>
<dbReference type="RefSeq" id="WP_186679218.1">
    <property type="nucleotide sequence ID" value="NZ_CP077093.1"/>
</dbReference>
<dbReference type="AlphaFoldDB" id="A0A9E6PGQ3"/>
<accession>A0A9E6PGQ3</accession>
<evidence type="ECO:0000313" key="1">
    <source>
        <dbReference type="EMBL" id="QXI26124.1"/>
    </source>
</evidence>
<keyword evidence="2" id="KW-1185">Reference proteome</keyword>
<evidence type="ECO:0000313" key="2">
    <source>
        <dbReference type="Proteomes" id="UP000634530"/>
    </source>
</evidence>
<sequence>MDLSSDTSADQTCMVLLRINQASLRRDGFLFELASHVEGWAGVEIVSVEFGRCDEHGPGSSETLA</sequence>
<dbReference type="KEGG" id="pvw:HU752_019390"/>
<name>A0A9E6PGQ3_9PSED</name>
<dbReference type="Proteomes" id="UP000634530">
    <property type="component" value="Chromosome"/>
</dbReference>